<dbReference type="Pfam" id="PF07963">
    <property type="entry name" value="N_methyl"/>
    <property type="match status" value="1"/>
</dbReference>
<sequence>MTLRARQTSAFTLIEVLLALSLSTLLIGAVYWSLAAAFDAHRRSERVVGPPRTAEVVLEQLRADLRGAVRPGGYLAAEFVSLDASVARGAGERALVFYTTAGTAGEARTAGVRRVEWALSQPSNELLADRPAVVRRVADNLLAPVVDEGYEQVLALEVVELTFRFYDGSQWEDDWDSTERGDALPWAVEVTLGLAEGLGGSGDGGYWVRRVMAVPGARAEDEGGGIRR</sequence>
<dbReference type="Gene3D" id="2.10.70.20">
    <property type="entry name" value="gspk-gspi-gspj complex like domains"/>
    <property type="match status" value="1"/>
</dbReference>
<comment type="caution">
    <text evidence="3">The sequence shown here is derived from an EMBL/GenBank/DDBJ whole genome shotgun (WGS) entry which is preliminary data.</text>
</comment>
<dbReference type="Pfam" id="PF11612">
    <property type="entry name" value="T2SSJ"/>
    <property type="match status" value="1"/>
</dbReference>
<dbReference type="InterPro" id="IPR045584">
    <property type="entry name" value="Pilin-like"/>
</dbReference>
<evidence type="ECO:0000256" key="2">
    <source>
        <dbReference type="ARBA" id="ARBA00021539"/>
    </source>
</evidence>
<dbReference type="InterPro" id="IPR012902">
    <property type="entry name" value="N_methyl_site"/>
</dbReference>
<protein>
    <recommendedName>
        <fullName evidence="2">Type II secretion system protein J</fullName>
    </recommendedName>
</protein>
<accession>A0ABV4TZG5</accession>
<evidence type="ECO:0000313" key="3">
    <source>
        <dbReference type="EMBL" id="MFA9476731.1"/>
    </source>
</evidence>
<dbReference type="SUPFAM" id="SSF54523">
    <property type="entry name" value="Pili subunits"/>
    <property type="match status" value="1"/>
</dbReference>
<gene>
    <name evidence="3" type="ORF">ACERK3_00355</name>
</gene>
<reference evidence="3 4" key="1">
    <citation type="submission" date="2024-08" db="EMBL/GenBank/DDBJ databases">
        <title>Whole-genome sequencing of halo(alkali)philic microorganisms from hypersaline lakes.</title>
        <authorList>
            <person name="Sorokin D.Y."/>
            <person name="Merkel A.Y."/>
            <person name="Messina E."/>
            <person name="Yakimov M."/>
        </authorList>
    </citation>
    <scope>NUCLEOTIDE SEQUENCE [LARGE SCALE GENOMIC DNA]</scope>
    <source>
        <strain evidence="3 4">AB-hyl4</strain>
    </source>
</reference>
<organism evidence="3 4">
    <name type="scientific">Natronomicrosphaera hydrolytica</name>
    <dbReference type="NCBI Taxonomy" id="3242702"/>
    <lineage>
        <taxon>Bacteria</taxon>
        <taxon>Pseudomonadati</taxon>
        <taxon>Planctomycetota</taxon>
        <taxon>Phycisphaerae</taxon>
        <taxon>Phycisphaerales</taxon>
        <taxon>Phycisphaeraceae</taxon>
        <taxon>Natronomicrosphaera</taxon>
    </lineage>
</organism>
<proteinExistence type="inferred from homology"/>
<dbReference type="Proteomes" id="UP001575105">
    <property type="component" value="Unassembled WGS sequence"/>
</dbReference>
<dbReference type="InterPro" id="IPR010055">
    <property type="entry name" value="T2SS_protein-GspJ"/>
</dbReference>
<dbReference type="EMBL" id="JBGUBD010000001">
    <property type="protein sequence ID" value="MFA9476731.1"/>
    <property type="molecule type" value="Genomic_DNA"/>
</dbReference>
<name>A0ABV4TZG5_9BACT</name>
<dbReference type="RefSeq" id="WP_425343659.1">
    <property type="nucleotide sequence ID" value="NZ_JBGUBD010000001.1"/>
</dbReference>
<keyword evidence="4" id="KW-1185">Reference proteome</keyword>
<comment type="similarity">
    <text evidence="1">Belongs to the GSP J family.</text>
</comment>
<evidence type="ECO:0000313" key="4">
    <source>
        <dbReference type="Proteomes" id="UP001575105"/>
    </source>
</evidence>
<evidence type="ECO:0000256" key="1">
    <source>
        <dbReference type="ARBA" id="ARBA00011084"/>
    </source>
</evidence>